<evidence type="ECO:0000313" key="9">
    <source>
        <dbReference type="Proteomes" id="UP000267096"/>
    </source>
</evidence>
<dbReference type="WBParaSite" id="ASIM_0000067601-mRNA-1">
    <property type="protein sequence ID" value="ASIM_0000067601-mRNA-1"/>
    <property type="gene ID" value="ASIM_0000067601"/>
</dbReference>
<dbReference type="InterPro" id="IPR043137">
    <property type="entry name" value="GGT_ssub_C"/>
</dbReference>
<evidence type="ECO:0000313" key="10">
    <source>
        <dbReference type="WBParaSite" id="ASIM_0000067601-mRNA-1"/>
    </source>
</evidence>
<feature type="binding site" evidence="7">
    <location>
        <position position="304"/>
    </location>
    <ligand>
        <name>L-glutamate</name>
        <dbReference type="ChEBI" id="CHEBI:29985"/>
    </ligand>
</feature>
<dbReference type="GO" id="GO:0036374">
    <property type="term" value="F:glutathione hydrolase activity"/>
    <property type="evidence" value="ECO:0007669"/>
    <property type="project" value="InterPro"/>
</dbReference>
<dbReference type="EMBL" id="UYRR01000410">
    <property type="protein sequence ID" value="VDK17857.1"/>
    <property type="molecule type" value="Genomic_DNA"/>
</dbReference>
<dbReference type="InterPro" id="IPR000101">
    <property type="entry name" value="GGT_peptidase"/>
</dbReference>
<dbReference type="FunFam" id="3.60.20.40:FF:000006">
    <property type="entry name" value="Protein CBG05566"/>
    <property type="match status" value="1"/>
</dbReference>
<dbReference type="SUPFAM" id="SSF56235">
    <property type="entry name" value="N-terminal nucleophile aminohydrolases (Ntn hydrolases)"/>
    <property type="match status" value="1"/>
</dbReference>
<dbReference type="InterPro" id="IPR029055">
    <property type="entry name" value="Ntn_hydrolases_N"/>
</dbReference>
<evidence type="ECO:0000256" key="5">
    <source>
        <dbReference type="ARBA" id="ARBA00023315"/>
    </source>
</evidence>
<dbReference type="OrthoDB" id="1081007at2759"/>
<dbReference type="GO" id="GO:0006508">
    <property type="term" value="P:proteolysis"/>
    <property type="evidence" value="ECO:0007669"/>
    <property type="project" value="UniProtKB-KW"/>
</dbReference>
<dbReference type="Proteomes" id="UP000267096">
    <property type="component" value="Unassembled WGS sequence"/>
</dbReference>
<dbReference type="Gene3D" id="3.60.20.40">
    <property type="match status" value="1"/>
</dbReference>
<keyword evidence="9" id="KW-1185">Reference proteome</keyword>
<dbReference type="PRINTS" id="PR01210">
    <property type="entry name" value="GGTRANSPTASE"/>
</dbReference>
<dbReference type="GO" id="GO:0006751">
    <property type="term" value="P:glutathione catabolic process"/>
    <property type="evidence" value="ECO:0007669"/>
    <property type="project" value="InterPro"/>
</dbReference>
<reference evidence="8 9" key="2">
    <citation type="submission" date="2018-11" db="EMBL/GenBank/DDBJ databases">
        <authorList>
            <consortium name="Pathogen Informatics"/>
        </authorList>
    </citation>
    <scope>NUCLEOTIDE SEQUENCE [LARGE SCALE GENOMIC DNA]</scope>
</reference>
<accession>A0A0M3IZJ3</accession>
<evidence type="ECO:0000256" key="2">
    <source>
        <dbReference type="ARBA" id="ARBA00022679"/>
    </source>
</evidence>
<dbReference type="PANTHER" id="PTHR11686:SF46">
    <property type="entry name" value="GAMMA-GLUTAMYLTRANSPEPTIDASE 1"/>
    <property type="match status" value="1"/>
</dbReference>
<protein>
    <submittedName>
        <fullName evidence="10">Gamma-glutamyltranspeptidase</fullName>
    </submittedName>
</protein>
<evidence type="ECO:0000313" key="8">
    <source>
        <dbReference type="EMBL" id="VDK17857.1"/>
    </source>
</evidence>
<keyword evidence="4" id="KW-0325">Glycoprotein</keyword>
<name>A0A0M3IZJ3_ANISI</name>
<evidence type="ECO:0000256" key="4">
    <source>
        <dbReference type="ARBA" id="ARBA00023180"/>
    </source>
</evidence>
<evidence type="ECO:0000256" key="7">
    <source>
        <dbReference type="PIRSR" id="PIRSR600101-2"/>
    </source>
</evidence>
<feature type="binding site" evidence="7">
    <location>
        <begin position="280"/>
        <end position="282"/>
    </location>
    <ligand>
        <name>L-glutamate</name>
        <dbReference type="ChEBI" id="CHEBI:29985"/>
    </ligand>
</feature>
<reference evidence="10" key="1">
    <citation type="submission" date="2017-02" db="UniProtKB">
        <authorList>
            <consortium name="WormBaseParasite"/>
        </authorList>
    </citation>
    <scope>IDENTIFICATION</scope>
</reference>
<feature type="active site" description="Nucleophile" evidence="6">
    <location>
        <position position="262"/>
    </location>
</feature>
<dbReference type="GO" id="GO:0005886">
    <property type="term" value="C:plasma membrane"/>
    <property type="evidence" value="ECO:0007669"/>
    <property type="project" value="TreeGrafter"/>
</dbReference>
<feature type="binding site" evidence="7">
    <location>
        <begin position="329"/>
        <end position="330"/>
    </location>
    <ligand>
        <name>L-glutamate</name>
        <dbReference type="ChEBI" id="CHEBI:29985"/>
    </ligand>
</feature>
<dbReference type="Gene3D" id="1.10.246.130">
    <property type="match status" value="1"/>
</dbReference>
<dbReference type="PANTHER" id="PTHR11686">
    <property type="entry name" value="GAMMA GLUTAMYL TRANSPEPTIDASE"/>
    <property type="match status" value="1"/>
</dbReference>
<proteinExistence type="predicted"/>
<sequence length="452" mass="50059">MATPSELHGLWTVYQKFGSGKVSWVRLFEPSIKLALNGFPVSSHLAFQIAQKEEQILAEPSLKRTFVDAATERVYEEGDLIKREHLGFTLQLIANSSDPVQLFYKGGVAQTIVAEVQEHGGYVTLDDLSAYETLIDEIPIENDNLLAGELSMCGPAPPSSFAITQSIVAVLSELYADDTENAIDTNDALFYHRIIEAEKFAFAQRSRFGDVEFVADALKVAQNMTNKSYAQWIGSLIKAQAQPSDYYSLNYSTTYQVSDRGTSHVSAIDRDGNAVSCTSTINQILGSMRVSPTLGIIWNDELNDFSTPVEGDNLTFEMNFIEPGKRSMSSMSPMIIYKKSTGKVRLVIGADGGSAVISSIAQTVIRSILLNETIKEAIDAQRLHNQFMPHQTLYEQTFPKELVDVLSDQYAQNMTATEQVSSVVHALEVRDDGFIHGNCDFRRHISTYPCGF</sequence>
<dbReference type="AlphaFoldDB" id="A0A0M3IZJ3"/>
<organism evidence="10">
    <name type="scientific">Anisakis simplex</name>
    <name type="common">Herring worm</name>
    <dbReference type="NCBI Taxonomy" id="6269"/>
    <lineage>
        <taxon>Eukaryota</taxon>
        <taxon>Metazoa</taxon>
        <taxon>Ecdysozoa</taxon>
        <taxon>Nematoda</taxon>
        <taxon>Chromadorea</taxon>
        <taxon>Rhabditida</taxon>
        <taxon>Spirurina</taxon>
        <taxon>Ascaridomorpha</taxon>
        <taxon>Ascaridoidea</taxon>
        <taxon>Anisakidae</taxon>
        <taxon>Anisakis</taxon>
        <taxon>Anisakis simplex complex</taxon>
    </lineage>
</organism>
<dbReference type="GO" id="GO:0016746">
    <property type="term" value="F:acyltransferase activity"/>
    <property type="evidence" value="ECO:0007669"/>
    <property type="project" value="UniProtKB-KW"/>
</dbReference>
<gene>
    <name evidence="8" type="ORF">ASIM_LOCUS576</name>
</gene>
<keyword evidence="1" id="KW-0645">Protease</keyword>
<evidence type="ECO:0000256" key="3">
    <source>
        <dbReference type="ARBA" id="ARBA00022801"/>
    </source>
</evidence>
<keyword evidence="3" id="KW-0378">Hydrolase</keyword>
<dbReference type="Pfam" id="PF01019">
    <property type="entry name" value="G_glu_transpept"/>
    <property type="match status" value="1"/>
</dbReference>
<keyword evidence="5" id="KW-0012">Acyltransferase</keyword>
<feature type="binding site" evidence="7">
    <location>
        <position position="353"/>
    </location>
    <ligand>
        <name>L-glutamate</name>
        <dbReference type="ChEBI" id="CHEBI:29985"/>
    </ligand>
</feature>
<dbReference type="FunFam" id="1.10.246.130:FF:000005">
    <property type="entry name" value="Gamma-glutamyltranspeptidase 1, putative"/>
    <property type="match status" value="1"/>
</dbReference>
<dbReference type="InterPro" id="IPR043138">
    <property type="entry name" value="GGT_lsub"/>
</dbReference>
<evidence type="ECO:0000256" key="6">
    <source>
        <dbReference type="PIRSR" id="PIRSR600101-1"/>
    </source>
</evidence>
<keyword evidence="2" id="KW-0808">Transferase</keyword>
<evidence type="ECO:0000256" key="1">
    <source>
        <dbReference type="ARBA" id="ARBA00022670"/>
    </source>
</evidence>